<dbReference type="EMBL" id="LT629688">
    <property type="protein sequence ID" value="SDD92320.1"/>
    <property type="molecule type" value="Genomic_DNA"/>
</dbReference>
<dbReference type="Pfam" id="PF00563">
    <property type="entry name" value="EAL"/>
    <property type="match status" value="1"/>
</dbReference>
<protein>
    <submittedName>
        <fullName evidence="3">EAL domain, c-di-GMP-specific phosphodiesterase class I (Or its enzymatically inactive variant)</fullName>
    </submittedName>
</protein>
<feature type="domain" description="DICT" evidence="2">
    <location>
        <begin position="270"/>
        <end position="371"/>
    </location>
</feature>
<dbReference type="OrthoDB" id="3278016at2"/>
<dbReference type="STRING" id="675864.SAMN04489747_2064"/>
<organism evidence="3 4">
    <name type="scientific">Auraticoccus monumenti</name>
    <dbReference type="NCBI Taxonomy" id="675864"/>
    <lineage>
        <taxon>Bacteria</taxon>
        <taxon>Bacillati</taxon>
        <taxon>Actinomycetota</taxon>
        <taxon>Actinomycetes</taxon>
        <taxon>Propionibacteriales</taxon>
        <taxon>Propionibacteriaceae</taxon>
        <taxon>Auraticoccus</taxon>
    </lineage>
</organism>
<evidence type="ECO:0000313" key="4">
    <source>
        <dbReference type="Proteomes" id="UP000198546"/>
    </source>
</evidence>
<gene>
    <name evidence="3" type="ORF">SAMN04489747_2064</name>
</gene>
<evidence type="ECO:0000313" key="3">
    <source>
        <dbReference type="EMBL" id="SDD92320.1"/>
    </source>
</evidence>
<dbReference type="Proteomes" id="UP000198546">
    <property type="component" value="Chromosome i"/>
</dbReference>
<keyword evidence="4" id="KW-1185">Reference proteome</keyword>
<dbReference type="AlphaFoldDB" id="A0A1G6YPT2"/>
<dbReference type="Gene3D" id="3.20.20.450">
    <property type="entry name" value="EAL domain"/>
    <property type="match status" value="1"/>
</dbReference>
<name>A0A1G6YPT2_9ACTN</name>
<dbReference type="RefSeq" id="WP_090593012.1">
    <property type="nucleotide sequence ID" value="NZ_LT629688.1"/>
</dbReference>
<feature type="domain" description="EAL" evidence="1">
    <location>
        <begin position="105"/>
        <end position="227"/>
    </location>
</feature>
<dbReference type="Pfam" id="PF10069">
    <property type="entry name" value="DICT"/>
    <property type="match status" value="1"/>
</dbReference>
<evidence type="ECO:0000259" key="1">
    <source>
        <dbReference type="Pfam" id="PF00563"/>
    </source>
</evidence>
<sequence>MTQQNQVSGDALLERLFRHGDLRVSSRPLVDLDSGQALAVRVLTHGSRDLPGQDVDDVRRLVASSEDPGSLDATARARALVHTAADPLARAVPQVLDAVLPGLSQLDPHGPGPATVLLLDATQILDRPAEMLRLVGSARSQGWQVGLREVGADPSTLGAVAVVEPALMVLAGSVLQDPTSELATETIQATTAYCHDGGAVLVAEDVDDAEAAAAAVAAGATLVAGRHDRPPHEVVPAGAEALLGSFRAPLPVPHQSPFDLAARQHLPRRAGRETLLALTLQLERTATTAGRSTMVLSAFQDAQNLDRATVERYSDLGRRCSLVLAVARGMSAVGPVPHVVTTDLHASDPLVQEWTVIVLAPTSQALLATRERPGSGSHRSFDYVLAFDRDLVAHAARSVLTRVTQVAEHERGAARGWDG</sequence>
<reference evidence="3 4" key="1">
    <citation type="submission" date="2016-10" db="EMBL/GenBank/DDBJ databases">
        <authorList>
            <person name="de Groot N.N."/>
        </authorList>
    </citation>
    <scope>NUCLEOTIDE SEQUENCE [LARGE SCALE GENOMIC DNA]</scope>
    <source>
        <strain evidence="3 4">MON 2.2</strain>
    </source>
</reference>
<accession>A0A1G6YPT2</accession>
<proteinExistence type="predicted"/>
<dbReference type="SUPFAM" id="SSF141868">
    <property type="entry name" value="EAL domain-like"/>
    <property type="match status" value="1"/>
</dbReference>
<dbReference type="InterPro" id="IPR001633">
    <property type="entry name" value="EAL_dom"/>
</dbReference>
<dbReference type="InterPro" id="IPR019278">
    <property type="entry name" value="DICT_dom"/>
</dbReference>
<evidence type="ECO:0000259" key="2">
    <source>
        <dbReference type="Pfam" id="PF10069"/>
    </source>
</evidence>
<dbReference type="InterPro" id="IPR035919">
    <property type="entry name" value="EAL_sf"/>
</dbReference>